<dbReference type="CDD" id="cd22004">
    <property type="entry name" value="HMG-box_SOX"/>
    <property type="match status" value="1"/>
</dbReference>
<dbReference type="GO" id="GO:0005516">
    <property type="term" value="F:calmodulin binding"/>
    <property type="evidence" value="ECO:0007669"/>
    <property type="project" value="UniProtKB-KW"/>
</dbReference>
<evidence type="ECO:0000256" key="4">
    <source>
        <dbReference type="ARBA" id="ARBA00022782"/>
    </source>
</evidence>
<dbReference type="Gene3D" id="1.10.30.10">
    <property type="entry name" value="High mobility group box domain"/>
    <property type="match status" value="1"/>
</dbReference>
<keyword evidence="10" id="KW-0804">Transcription</keyword>
<dbReference type="GO" id="GO:0000978">
    <property type="term" value="F:RNA polymerase II cis-regulatory region sequence-specific DNA binding"/>
    <property type="evidence" value="ECO:0007669"/>
    <property type="project" value="TreeGrafter"/>
</dbReference>
<evidence type="ECO:0000256" key="3">
    <source>
        <dbReference type="ARBA" id="ARBA00019052"/>
    </source>
</evidence>
<keyword evidence="11" id="KW-0539">Nucleus</keyword>
<dbReference type="InterPro" id="IPR050140">
    <property type="entry name" value="SRY-related_HMG-box_TF-like"/>
</dbReference>
<dbReference type="InterPro" id="IPR036910">
    <property type="entry name" value="HMG_box_dom_sf"/>
</dbReference>
<evidence type="ECO:0000256" key="7">
    <source>
        <dbReference type="ARBA" id="ARBA00023015"/>
    </source>
</evidence>
<gene>
    <name evidence="15" type="ORF">MELIAE_LOCUS8324</name>
</gene>
<evidence type="ECO:0000259" key="14">
    <source>
        <dbReference type="SMART" id="SM00398"/>
    </source>
</evidence>
<keyword evidence="9" id="KW-0010">Activator</keyword>
<evidence type="ECO:0000256" key="2">
    <source>
        <dbReference type="ARBA" id="ARBA00005998"/>
    </source>
</evidence>
<keyword evidence="4" id="KW-0221">Differentiation</keyword>
<keyword evidence="7" id="KW-0805">Transcription regulation</keyword>
<dbReference type="GO" id="GO:0030154">
    <property type="term" value="P:cell differentiation"/>
    <property type="evidence" value="ECO:0007669"/>
    <property type="project" value="UniProtKB-KW"/>
</dbReference>
<dbReference type="InterPro" id="IPR009071">
    <property type="entry name" value="HMG_box_dom"/>
</dbReference>
<sequence>MDSSIEYQPPTPNMFCKLEENLKKQNDLTTKSLGRRGNIKRPMNAFMIWSKMYRKKLLNKFPKKHVQEVSKMLSAKWKSLPPSEKKIYIDEAERLKQLHMETYPDYKFCPKRKNKVSNPTLLKEGSAEKIKEDHQNKLPIHPGYVQPHIQNMETNVPYPNGNTLLVLEEQSATKIKMDHQNKLPIHPGYVQPHIQNMETNVPYPNGNTLLVLEEQSATKIKMDHQNKLPVYPGYVQPHNMETNPSYLNGNVHNQAYYSSLSWVFSCYQTLQAKFPTCPSAMVWNMALSMSQGHLP</sequence>
<feature type="domain" description="HMG box" evidence="14">
    <location>
        <begin position="38"/>
        <end position="108"/>
    </location>
</feature>
<comment type="similarity">
    <text evidence="2">Belongs to the SRY family.</text>
</comment>
<dbReference type="GO" id="GO:0001228">
    <property type="term" value="F:DNA-binding transcription activator activity, RNA polymerase II-specific"/>
    <property type="evidence" value="ECO:0007669"/>
    <property type="project" value="TreeGrafter"/>
</dbReference>
<dbReference type="Proteomes" id="UP001154078">
    <property type="component" value="Chromosome 5"/>
</dbReference>
<evidence type="ECO:0000256" key="11">
    <source>
        <dbReference type="ARBA" id="ARBA00023242"/>
    </source>
</evidence>
<dbReference type="OrthoDB" id="6247875at2759"/>
<evidence type="ECO:0000313" key="15">
    <source>
        <dbReference type="EMBL" id="CAH0557654.1"/>
    </source>
</evidence>
<accession>A0A9P0B950</accession>
<reference evidence="15" key="1">
    <citation type="submission" date="2021-12" db="EMBL/GenBank/DDBJ databases">
        <authorList>
            <person name="King R."/>
        </authorList>
    </citation>
    <scope>NUCLEOTIDE SEQUENCE</scope>
</reference>
<dbReference type="GO" id="GO:0016607">
    <property type="term" value="C:nuclear speck"/>
    <property type="evidence" value="ECO:0007669"/>
    <property type="project" value="UniProtKB-SubCell"/>
</dbReference>
<comment type="subcellular location">
    <subcellularLocation>
        <location evidence="1">Nucleus speckle</location>
    </subcellularLocation>
</comment>
<dbReference type="SMART" id="SM00398">
    <property type="entry name" value="HMG"/>
    <property type="match status" value="1"/>
</dbReference>
<evidence type="ECO:0000256" key="12">
    <source>
        <dbReference type="ARBA" id="ARBA00032498"/>
    </source>
</evidence>
<dbReference type="EMBL" id="OV121136">
    <property type="protein sequence ID" value="CAH0557654.1"/>
    <property type="molecule type" value="Genomic_DNA"/>
</dbReference>
<dbReference type="FunFam" id="1.10.30.10:FF:000003">
    <property type="entry name" value="Putative transcription factor SOX-6"/>
    <property type="match status" value="1"/>
</dbReference>
<protein>
    <recommendedName>
        <fullName evidence="3">Sex-determining region Y protein</fullName>
    </recommendedName>
    <alternativeName>
        <fullName evidence="12">Testis-determining factor</fullName>
    </alternativeName>
</protein>
<proteinExistence type="inferred from homology"/>
<name>A0A9P0B950_BRAAE</name>
<evidence type="ECO:0000256" key="5">
    <source>
        <dbReference type="ARBA" id="ARBA00022860"/>
    </source>
</evidence>
<evidence type="ECO:0000256" key="13">
    <source>
        <dbReference type="ARBA" id="ARBA00045821"/>
    </source>
</evidence>
<dbReference type="PANTHER" id="PTHR10270">
    <property type="entry name" value="SOX TRANSCRIPTION FACTOR"/>
    <property type="match status" value="1"/>
</dbReference>
<evidence type="ECO:0000256" key="10">
    <source>
        <dbReference type="ARBA" id="ARBA00023163"/>
    </source>
</evidence>
<evidence type="ECO:0000256" key="1">
    <source>
        <dbReference type="ARBA" id="ARBA00004324"/>
    </source>
</evidence>
<dbReference type="AlphaFoldDB" id="A0A9P0B950"/>
<organism evidence="15 16">
    <name type="scientific">Brassicogethes aeneus</name>
    <name type="common">Rape pollen beetle</name>
    <name type="synonym">Meligethes aeneus</name>
    <dbReference type="NCBI Taxonomy" id="1431903"/>
    <lineage>
        <taxon>Eukaryota</taxon>
        <taxon>Metazoa</taxon>
        <taxon>Ecdysozoa</taxon>
        <taxon>Arthropoda</taxon>
        <taxon>Hexapoda</taxon>
        <taxon>Insecta</taxon>
        <taxon>Pterygota</taxon>
        <taxon>Neoptera</taxon>
        <taxon>Endopterygota</taxon>
        <taxon>Coleoptera</taxon>
        <taxon>Polyphaga</taxon>
        <taxon>Cucujiformia</taxon>
        <taxon>Nitidulidae</taxon>
        <taxon>Meligethinae</taxon>
        <taxon>Brassicogethes</taxon>
    </lineage>
</organism>
<dbReference type="Pfam" id="PF00505">
    <property type="entry name" value="HMG_box"/>
    <property type="match status" value="1"/>
</dbReference>
<dbReference type="PANTHER" id="PTHR10270:SF161">
    <property type="entry name" value="SEX-DETERMINING REGION Y PROTEIN"/>
    <property type="match status" value="1"/>
</dbReference>
<keyword evidence="6" id="KW-0726">Sexual differentiation</keyword>
<evidence type="ECO:0000256" key="8">
    <source>
        <dbReference type="ARBA" id="ARBA00023125"/>
    </source>
</evidence>
<comment type="function">
    <text evidence="13">Transcriptional regulator that controls a genetic switch in male development. It is necessary and sufficient for initiating male sex determination by directing the development of supporting cell precursors (pre-Sertoli cells) as Sertoli rather than granulosa cells. Involved in different aspects of gene regulation including promoter activation or repression. Binds to the DNA consensus sequence 5'-[AT]AACAA[AT]-3'. SRY HMG box recognizes DNA by partial intercalation in the minor groove and promotes DNA bending. Also involved in pre-mRNA splicing. In male adult brain involved in the maintenance of motor functions of dopaminergic neurons.</text>
</comment>
<keyword evidence="5" id="KW-0112">Calmodulin-binding</keyword>
<dbReference type="SUPFAM" id="SSF47095">
    <property type="entry name" value="HMG-box"/>
    <property type="match status" value="1"/>
</dbReference>
<keyword evidence="16" id="KW-1185">Reference proteome</keyword>
<keyword evidence="8" id="KW-0238">DNA-binding</keyword>
<evidence type="ECO:0000313" key="16">
    <source>
        <dbReference type="Proteomes" id="UP001154078"/>
    </source>
</evidence>
<dbReference type="GO" id="GO:0007548">
    <property type="term" value="P:sex differentiation"/>
    <property type="evidence" value="ECO:0007669"/>
    <property type="project" value="UniProtKB-KW"/>
</dbReference>
<evidence type="ECO:0000256" key="9">
    <source>
        <dbReference type="ARBA" id="ARBA00023159"/>
    </source>
</evidence>
<evidence type="ECO:0000256" key="6">
    <source>
        <dbReference type="ARBA" id="ARBA00022928"/>
    </source>
</evidence>